<feature type="compositionally biased region" description="Low complexity" evidence="1">
    <location>
        <begin position="474"/>
        <end position="488"/>
    </location>
</feature>
<dbReference type="GeneID" id="28768121"/>
<feature type="compositionally biased region" description="Basic and acidic residues" evidence="1">
    <location>
        <begin position="316"/>
        <end position="325"/>
    </location>
</feature>
<dbReference type="InParanoid" id="A0A177CVC7"/>
<evidence type="ECO:0000313" key="3">
    <source>
        <dbReference type="Proteomes" id="UP000077069"/>
    </source>
</evidence>
<accession>A0A177CVC7</accession>
<dbReference type="OrthoDB" id="3793694at2759"/>
<reference evidence="2 3" key="1">
    <citation type="submission" date="2016-05" db="EMBL/GenBank/DDBJ databases">
        <title>Comparative analysis of secretome profiles of manganese(II)-oxidizing ascomycete fungi.</title>
        <authorList>
            <consortium name="DOE Joint Genome Institute"/>
            <person name="Zeiner C.A."/>
            <person name="Purvine S.O."/>
            <person name="Zink E.M."/>
            <person name="Wu S."/>
            <person name="Pasa-Tolic L."/>
            <person name="Chaput D.L."/>
            <person name="Haridas S."/>
            <person name="Grigoriev I.V."/>
            <person name="Santelli C.M."/>
            <person name="Hansel C.M."/>
        </authorList>
    </citation>
    <scope>NUCLEOTIDE SEQUENCE [LARGE SCALE GENOMIC DNA]</scope>
    <source>
        <strain evidence="2 3">AP3s5-JAC2a</strain>
    </source>
</reference>
<dbReference type="AlphaFoldDB" id="A0A177CVC7"/>
<proteinExistence type="predicted"/>
<sequence>MGDVPNGSLPSAAGGDMAYPVSNGHGDNAKEDELFGPGSRKTRLCTPSPPPLFTFGKADSRTTWYRQATCGQNYVQLVVEREGFPNGAVIADRLDPRLLFQVAPGLQKRLEGRRIFVPPASCLDEETIESMLFGLLRCAKQGIPVPGPVEKKPVGTIAMHCVLVFFEMEKEARDLETKLWDMLQQVKLTPMDVLWIWDTFSGRVQSEPYTAPFAHEYVQMMAWQILNLDAVGMLDDDVRHLIGLEKEPKYFTQTIEARFKTHGLGKDALVPESNTKVPVLPQTTKTETWGRTANDIVDGQKDNSGPAVAKQAGKPSIKDETKSSDLAKPTAGIKAPEFKSVGLTDVFKSPSLRLTPFETPDHSTTKTVPAPPKFNFSRASTNILADSGAAPRSTAQANSKRSGMFPGNAKDERQNNMGLNALKNDVTPAGFRFKLDGSNASNSIAPNVTATPSSSSSGFRVTAPPQSQFGGLGQPPVSTPTQATAPSSTSVTAVTLGFGSSSATRPATGAPSLPSFMLGASGGPTFNPFGSAHAPDTSTLTLPTQSPAPKKFNSFHTPNTGFQSAVPSQASPKSGFGGGAAASSGDSQNPFPNARNTFNTPTSNASFKGAFGTSASNPVSNAGSFGATFNSFAQPAPNTAAPGNTGFSVSTDFAGQLQQSTGFGGNFQSQNSNETPFSNSFASLANNGGADGNRLTFQGNSGGGAGSSQSGAMGGMVRRIAKATGPKRRR</sequence>
<dbReference type="EMBL" id="KV441549">
    <property type="protein sequence ID" value="OAG10820.1"/>
    <property type="molecule type" value="Genomic_DNA"/>
</dbReference>
<feature type="compositionally biased region" description="Polar residues" evidence="1">
    <location>
        <begin position="536"/>
        <end position="547"/>
    </location>
</feature>
<feature type="region of interest" description="Disordered" evidence="1">
    <location>
        <begin position="685"/>
        <end position="730"/>
    </location>
</feature>
<feature type="region of interest" description="Disordered" evidence="1">
    <location>
        <begin position="536"/>
        <end position="602"/>
    </location>
</feature>
<dbReference type="Proteomes" id="UP000077069">
    <property type="component" value="Unassembled WGS sequence"/>
</dbReference>
<feature type="compositionally biased region" description="Polar residues" evidence="1">
    <location>
        <begin position="554"/>
        <end position="569"/>
    </location>
</feature>
<feature type="region of interest" description="Disordered" evidence="1">
    <location>
        <begin position="440"/>
        <end position="488"/>
    </location>
</feature>
<evidence type="ECO:0000313" key="2">
    <source>
        <dbReference type="EMBL" id="OAG10820.1"/>
    </source>
</evidence>
<feature type="compositionally biased region" description="Basic residues" evidence="1">
    <location>
        <begin position="719"/>
        <end position="730"/>
    </location>
</feature>
<feature type="region of interest" description="Disordered" evidence="1">
    <location>
        <begin position="1"/>
        <end position="42"/>
    </location>
</feature>
<evidence type="ECO:0000256" key="1">
    <source>
        <dbReference type="SAM" id="MobiDB-lite"/>
    </source>
</evidence>
<feature type="region of interest" description="Disordered" evidence="1">
    <location>
        <begin position="296"/>
        <end position="327"/>
    </location>
</feature>
<feature type="region of interest" description="Disordered" evidence="1">
    <location>
        <begin position="385"/>
        <end position="414"/>
    </location>
</feature>
<organism evidence="2 3">
    <name type="scientific">Paraphaeosphaeria sporulosa</name>
    <dbReference type="NCBI Taxonomy" id="1460663"/>
    <lineage>
        <taxon>Eukaryota</taxon>
        <taxon>Fungi</taxon>
        <taxon>Dikarya</taxon>
        <taxon>Ascomycota</taxon>
        <taxon>Pezizomycotina</taxon>
        <taxon>Dothideomycetes</taxon>
        <taxon>Pleosporomycetidae</taxon>
        <taxon>Pleosporales</taxon>
        <taxon>Massarineae</taxon>
        <taxon>Didymosphaeriaceae</taxon>
        <taxon>Paraphaeosphaeria</taxon>
    </lineage>
</organism>
<feature type="compositionally biased region" description="Polar residues" evidence="1">
    <location>
        <begin position="588"/>
        <end position="602"/>
    </location>
</feature>
<feature type="compositionally biased region" description="Polar residues" evidence="1">
    <location>
        <begin position="440"/>
        <end position="469"/>
    </location>
</feature>
<keyword evidence="3" id="KW-1185">Reference proteome</keyword>
<dbReference type="RefSeq" id="XP_018041185.1">
    <property type="nucleotide sequence ID" value="XM_018184635.1"/>
</dbReference>
<gene>
    <name evidence="2" type="ORF">CC84DRAFT_1256572</name>
</gene>
<name>A0A177CVC7_9PLEO</name>
<protein>
    <submittedName>
        <fullName evidence="2">Uncharacterized protein</fullName>
    </submittedName>
</protein>